<dbReference type="InParanoid" id="A0A6Q2ZNC1"/>
<feature type="compositionally biased region" description="Low complexity" evidence="4">
    <location>
        <begin position="1394"/>
        <end position="1404"/>
    </location>
</feature>
<feature type="domain" description="BOD1/SHG1" evidence="5">
    <location>
        <begin position="15"/>
        <end position="110"/>
    </location>
</feature>
<feature type="compositionally biased region" description="Acidic residues" evidence="4">
    <location>
        <begin position="338"/>
        <end position="360"/>
    </location>
</feature>
<feature type="compositionally biased region" description="Basic and acidic residues" evidence="4">
    <location>
        <begin position="1289"/>
        <end position="1298"/>
    </location>
</feature>
<protein>
    <recommendedName>
        <fullName evidence="5">BOD1/SHG1 domain-containing protein</fullName>
    </recommendedName>
</protein>
<feature type="compositionally biased region" description="Basic and acidic residues" evidence="4">
    <location>
        <begin position="181"/>
        <end position="193"/>
    </location>
</feature>
<feature type="compositionally biased region" description="Basic and acidic residues" evidence="4">
    <location>
        <begin position="690"/>
        <end position="719"/>
    </location>
</feature>
<evidence type="ECO:0000259" key="5">
    <source>
        <dbReference type="Pfam" id="PF05205"/>
    </source>
</evidence>
<feature type="compositionally biased region" description="Basic and acidic residues" evidence="4">
    <location>
        <begin position="902"/>
        <end position="917"/>
    </location>
</feature>
<feature type="compositionally biased region" description="Basic and acidic residues" evidence="4">
    <location>
        <begin position="638"/>
        <end position="660"/>
    </location>
</feature>
<evidence type="ECO:0000256" key="2">
    <source>
        <dbReference type="ARBA" id="ARBA00008463"/>
    </source>
</evidence>
<feature type="compositionally biased region" description="Basic and acidic residues" evidence="4">
    <location>
        <begin position="1838"/>
        <end position="1850"/>
    </location>
</feature>
<feature type="compositionally biased region" description="Basic and acidic residues" evidence="4">
    <location>
        <begin position="239"/>
        <end position="254"/>
    </location>
</feature>
<feature type="compositionally biased region" description="Basic and acidic residues" evidence="4">
    <location>
        <begin position="1362"/>
        <end position="1380"/>
    </location>
</feature>
<sequence>MAGLPPGDPQLVSMIVNHLKTQGLFDQFRRDCLADVDTKPAYLNLRQRVDNFVSNHLSNHTWSPHLNKNQLRNNIRQLVLQSGMLEQGVDRIVAQVVDPKIHHTFRPQVERVVREFLSPGSYVEEHPVLSAPVEDKQELNLLVQANPSAPATSMAGDAMSILDTITNLNQEASSRASSNGEKGRKGGSEKDQFSDSMQEAEAGQQETGLLEEGEEDQKRKTPEQEEEAKLVSEVQAIEVKTEDVQEQYSEREGMTEDEEEEFRNQEQTEESKEVKSTGLLKDEVQNKDLDPLQSPNEKHHIKQKARERLKEEYSLEDSDLDGLSDITVSSVHTSDLSSFEEDSDDEQPLSDSTEDGEVSSENDKSEEKKTNAEDDNEGCAERKPRRQAYVHKPFLYSRYYSDSDDEVTVEQRRRSAAKDKEERLLKRQQNRERMEEKRRQKAAQVEDQETRLQTPSPSLEAQDPRAKAARKEKKVLEKKMAVSRKRKRDLRKEGYVIVKRKEDTSGDINKKEEGKSTSCKSFHHKSVRKVSESVAAEDGYRRKSGSISEDAGEPRKLTDKSRTHSFILDLEQGSESPLRQRLAGKFDRLSRKELNPKERKEKERSLSDERAKFKQKRVGGEYHTEQKEGVLIKISSDDKGERKFKVKGDRKVSMNVREGRASVSEGGASDEGAGREITTKKGKLPSAEAAKFEKDKMKEKEKDKMKDKDREKGKGEKITVKSGPKPLLCPDSTGSSEERSDMEPGYEIIKKKEKHPKDILKRSKNHNEDMRGEKTKPKPDSEKEKPSVEHVTQENQKPSKSVSETEKKSRETEPGLKAMEKSRSKLREDLKVQSSSKMDRKALALENKNKGGCRPEMAKERNREGSLKEQKKDPEEKQLEKMEGRTGKKMVDKKIKSLVQKESQDERNGHKVDEKLIKSSSVSSPAITDLPLKINHQSKDTSTDSDRTAATFATSISDDTYDALSDITPEPEDDDDVVMRLQEVEPGPLTSGADALLTLMDICTSADARLCEGSGITSAMQEDTCPELSFQEADIKMKEAALTLLSMDPESIISPSLVTLEVKEVSTPALQLETTLFMKEQEDAEDVMEIDKSDVTTTSLYSEKMHEWSQDVSYTGVKITDVTTETLVGGILQDSKATIDRDEKLGLVVLEQEPVLGSSVNKPAPSEAASETELDNVKSETIEDSDAVPIQYVADTSSQADKDQTDTQQRKGAPGSAKSDSAEPPKETRRGRQIKLVKQASIASKSDGQEDENGSDLPEVDNGQKASEPRPLRRGRSSKTSTDGEELTEPEKVEETPPRRGRWPGAFSKDTNSGNNKKNADEKAREISEEKRQILQKEDEERIVQKRGGCRGKPTKPLVSNDEAKEVMETSDSKITDARKPAVKRKRSDETEQSEQVSQSREQEENLPIEQQEEEDTKPVEPEEVDTQPEEQEETQAVEQEEEESQAVEQEEETQAVEQEEEETQAMALEETPAVALEETPAVALEETPAVALEETPAVALEETPAVALEETPAVALEETPAVALEETPAVALEETPAVALEETPAVALEETPAVALEETPAVALEETPAVAPELEETPAAAPEEEGETPAAAPEEEGETPAAAPEEEGETPAAAPEEEGETPAAAPEEEGETPAAAPEEEGETPAAAPEEEGQTPAAAPEEEGEMAQEPQPGQKDSQKFDIRGQEEKQLPEDNVSQSEDVADGTEQSSNEGKINNDDEDKDTPQKKPARRGRPSKGTASSSEEPEETVSEKPDEKDDKQKDAEEEDEDIPKTRTATRAVARLEAERNKPSKPSTRARGKEENIANTRGTRGQASASAKAGGRKREASPPAVRTRGGQKLEEPTTKRTKR</sequence>
<feature type="compositionally biased region" description="Basic and acidic residues" evidence="4">
    <location>
        <begin position="1220"/>
        <end position="1230"/>
    </location>
</feature>
<dbReference type="Pfam" id="PF05205">
    <property type="entry name" value="COMPASS-Shg1"/>
    <property type="match status" value="1"/>
</dbReference>
<feature type="compositionally biased region" description="Basic and acidic residues" evidence="4">
    <location>
        <begin position="803"/>
        <end position="849"/>
    </location>
</feature>
<reference evidence="6" key="3">
    <citation type="submission" date="2025-08" db="UniProtKB">
        <authorList>
            <consortium name="Ensembl"/>
        </authorList>
    </citation>
    <scope>IDENTIFICATION</scope>
</reference>
<reference evidence="7" key="1">
    <citation type="journal article" date="2014" name="PLoS ONE">
        <title>The genome and linkage map of the northern pike (Esox lucius): conserved synteny revealed between the salmonid sister group and the Neoteleostei.</title>
        <authorList>
            <person name="Rondeau E.B."/>
            <person name="Minkley D.R."/>
            <person name="Leong J.S."/>
            <person name="Messmer A.M."/>
            <person name="Jantzen J.R."/>
            <person name="von Schalburg K.R."/>
            <person name="Lemon C."/>
            <person name="Bird N.H."/>
            <person name="Koop B.F."/>
        </authorList>
    </citation>
    <scope>NUCLEOTIDE SEQUENCE</scope>
</reference>
<feature type="compositionally biased region" description="Basic and acidic residues" evidence="4">
    <location>
        <begin position="584"/>
        <end position="624"/>
    </location>
</feature>
<dbReference type="InterPro" id="IPR055264">
    <property type="entry name" value="BOD1/SHG1_dom"/>
</dbReference>
<feature type="compositionally biased region" description="Basic and acidic residues" evidence="4">
    <location>
        <begin position="1749"/>
        <end position="1762"/>
    </location>
</feature>
<dbReference type="Ensembl" id="ENSELUT00000083507.2">
    <property type="protein sequence ID" value="ENSELUP00000079276.2"/>
    <property type="gene ID" value="ENSELUG00000026093.2"/>
</dbReference>
<dbReference type="Proteomes" id="UP000265140">
    <property type="component" value="Chromosome 4"/>
</dbReference>
<reference evidence="6" key="4">
    <citation type="submission" date="2025-09" db="UniProtKB">
        <authorList>
            <consortium name="Ensembl"/>
        </authorList>
    </citation>
    <scope>IDENTIFICATION</scope>
</reference>
<evidence type="ECO:0000256" key="1">
    <source>
        <dbReference type="ARBA" id="ARBA00004286"/>
    </source>
</evidence>
<dbReference type="OMA" id="DEKHING"/>
<proteinExistence type="inferred from homology"/>
<feature type="compositionally biased region" description="Basic and acidic residues" evidence="4">
    <location>
        <begin position="1676"/>
        <end position="1691"/>
    </location>
</feature>
<feature type="compositionally biased region" description="Low complexity" evidence="4">
    <location>
        <begin position="1561"/>
        <end position="1582"/>
    </location>
</feature>
<feature type="compositionally biased region" description="Basic and acidic residues" evidence="4">
    <location>
        <begin position="490"/>
        <end position="515"/>
    </location>
</feature>
<feature type="compositionally biased region" description="Basic and acidic residues" evidence="4">
    <location>
        <begin position="856"/>
        <end position="895"/>
    </location>
</feature>
<evidence type="ECO:0000313" key="6">
    <source>
        <dbReference type="Ensembl" id="ENSELUP00000079276.2"/>
    </source>
</evidence>
<dbReference type="Bgee" id="ENSELUG00000026093">
    <property type="expression patterns" value="Expressed in stomach and 14 other cell types or tissues"/>
</dbReference>
<dbReference type="GeneTree" id="ENSGT00940000156198"/>
<dbReference type="PANTHER" id="PTHR47391:SF1">
    <property type="entry name" value="BIORIENTATION OF CHROMOSOMES IN CELL DIVISION 1 LIKE 1"/>
    <property type="match status" value="1"/>
</dbReference>
<feature type="compositionally biased region" description="Polar residues" evidence="4">
    <location>
        <begin position="1804"/>
        <end position="1816"/>
    </location>
</feature>
<dbReference type="PANTHER" id="PTHR47391">
    <property type="entry name" value="BIORIENTATION OF CHROMOSOMES IN CELL DIVISION 1 LIKE 1"/>
    <property type="match status" value="1"/>
</dbReference>
<evidence type="ECO:0000313" key="7">
    <source>
        <dbReference type="Proteomes" id="UP000265140"/>
    </source>
</evidence>
<feature type="compositionally biased region" description="Acidic residues" evidence="4">
    <location>
        <begin position="1405"/>
        <end position="1464"/>
    </location>
</feature>
<feature type="compositionally biased region" description="Basic and acidic residues" evidence="4">
    <location>
        <begin position="262"/>
        <end position="290"/>
    </location>
</feature>
<accession>A0A6Q2ZNC1</accession>
<dbReference type="GO" id="GO:0005694">
    <property type="term" value="C:chromosome"/>
    <property type="evidence" value="ECO:0007669"/>
    <property type="project" value="UniProtKB-SubCell"/>
</dbReference>
<feature type="compositionally biased region" description="Basic and acidic residues" evidence="4">
    <location>
        <begin position="1318"/>
        <end position="1344"/>
    </location>
</feature>
<reference evidence="6" key="2">
    <citation type="submission" date="2020-02" db="EMBL/GenBank/DDBJ databases">
        <title>Esox lucius (northern pike) genome, fEsoLuc1, primary haplotype.</title>
        <authorList>
            <person name="Myers G."/>
            <person name="Karagic N."/>
            <person name="Meyer A."/>
            <person name="Pippel M."/>
            <person name="Reichard M."/>
            <person name="Winkler S."/>
            <person name="Tracey A."/>
            <person name="Sims Y."/>
            <person name="Howe K."/>
            <person name="Rhie A."/>
            <person name="Formenti G."/>
            <person name="Durbin R."/>
            <person name="Fedrigo O."/>
            <person name="Jarvis E.D."/>
        </authorList>
    </citation>
    <scope>NUCLEOTIDE SEQUENCE [LARGE SCALE GENOMIC DNA]</scope>
</reference>
<keyword evidence="3" id="KW-0158">Chromosome</keyword>
<feature type="region of interest" description="Disordered" evidence="4">
    <location>
        <begin position="1158"/>
        <end position="1479"/>
    </location>
</feature>
<feature type="region of interest" description="Disordered" evidence="4">
    <location>
        <begin position="1557"/>
        <end position="1850"/>
    </location>
</feature>
<feature type="compositionally biased region" description="Polar residues" evidence="4">
    <location>
        <begin position="793"/>
        <end position="802"/>
    </location>
</feature>
<feature type="compositionally biased region" description="Basic and acidic residues" evidence="4">
    <location>
        <begin position="409"/>
        <end position="438"/>
    </location>
</feature>
<feature type="region of interest" description="Disordered" evidence="4">
    <location>
        <begin position="172"/>
        <end position="624"/>
    </location>
</feature>
<comment type="similarity">
    <text evidence="2">Belongs to the BOD1 family.</text>
</comment>
<gene>
    <name evidence="6" type="primary">BOD1L1</name>
</gene>
<feature type="compositionally biased region" description="Basic and acidic residues" evidence="4">
    <location>
        <begin position="755"/>
        <end position="792"/>
    </location>
</feature>
<comment type="subcellular location">
    <subcellularLocation>
        <location evidence="1">Chromosome</location>
    </subcellularLocation>
</comment>
<feature type="region of interest" description="Disordered" evidence="4">
    <location>
        <begin position="638"/>
        <end position="922"/>
    </location>
</feature>
<evidence type="ECO:0000256" key="4">
    <source>
        <dbReference type="SAM" id="MobiDB-lite"/>
    </source>
</evidence>
<feature type="compositionally biased region" description="Basic and acidic residues" evidence="4">
    <location>
        <begin position="304"/>
        <end position="313"/>
    </location>
</feature>
<feature type="compositionally biased region" description="Basic and acidic residues" evidence="4">
    <location>
        <begin position="1200"/>
        <end position="1209"/>
    </location>
</feature>
<keyword evidence="7" id="KW-1185">Reference proteome</keyword>
<dbReference type="InterPro" id="IPR043244">
    <property type="entry name" value="BOD1L1"/>
</dbReference>
<feature type="compositionally biased region" description="Basic and acidic residues" evidence="4">
    <location>
        <begin position="552"/>
        <end position="562"/>
    </location>
</feature>
<feature type="compositionally biased region" description="Acidic residues" evidence="4">
    <location>
        <begin position="1583"/>
        <end position="1653"/>
    </location>
</feature>
<feature type="compositionally biased region" description="Basic and acidic residues" evidence="4">
    <location>
        <begin position="361"/>
        <end position="372"/>
    </location>
</feature>
<dbReference type="AlphaFoldDB" id="A0A6Q2ZNC1"/>
<evidence type="ECO:0000256" key="3">
    <source>
        <dbReference type="ARBA" id="ARBA00022454"/>
    </source>
</evidence>
<feature type="compositionally biased region" description="Basic and acidic residues" evidence="4">
    <location>
        <begin position="216"/>
        <end position="230"/>
    </location>
</feature>
<name>A0A6Q2ZNC1_ESOLU</name>
<organism evidence="6 7">
    <name type="scientific">Esox lucius</name>
    <name type="common">Northern pike</name>
    <dbReference type="NCBI Taxonomy" id="8010"/>
    <lineage>
        <taxon>Eukaryota</taxon>
        <taxon>Metazoa</taxon>
        <taxon>Chordata</taxon>
        <taxon>Craniata</taxon>
        <taxon>Vertebrata</taxon>
        <taxon>Euteleostomi</taxon>
        <taxon>Actinopterygii</taxon>
        <taxon>Neopterygii</taxon>
        <taxon>Teleostei</taxon>
        <taxon>Protacanthopterygii</taxon>
        <taxon>Esociformes</taxon>
        <taxon>Esocidae</taxon>
        <taxon>Esox</taxon>
    </lineage>
</organism>
<feature type="compositionally biased region" description="Polar residues" evidence="4">
    <location>
        <begin position="1694"/>
        <end position="1713"/>
    </location>
</feature>